<protein>
    <submittedName>
        <fullName evidence="2">Uncharacterized protein</fullName>
    </submittedName>
</protein>
<dbReference type="Proteomes" id="UP000249304">
    <property type="component" value="Unassembled WGS sequence"/>
</dbReference>
<keyword evidence="3" id="KW-1185">Reference proteome</keyword>
<comment type="caution">
    <text evidence="2">The sequence shown here is derived from an EMBL/GenBank/DDBJ whole genome shotgun (WGS) entry which is preliminary data.</text>
</comment>
<evidence type="ECO:0000313" key="3">
    <source>
        <dbReference type="Proteomes" id="UP000249304"/>
    </source>
</evidence>
<feature type="region of interest" description="Disordered" evidence="1">
    <location>
        <begin position="1"/>
        <end position="34"/>
    </location>
</feature>
<feature type="compositionally biased region" description="Low complexity" evidence="1">
    <location>
        <begin position="19"/>
        <end position="34"/>
    </location>
</feature>
<dbReference type="OrthoDB" id="9998828at2"/>
<dbReference type="AlphaFoldDB" id="A0A2W2E1C9"/>
<sequence length="97" mass="10339">MTALDIGAPAQPRYRLPDPASATPSTTPVITSPAGWDWDGRVDTLPLLRTTDIRSMERLRAIRDYAHRGMAEIDALLALLDDATGAGGPGVKGDSPR</sequence>
<proteinExistence type="predicted"/>
<organism evidence="2 3">
    <name type="scientific">Nonomuraea aridisoli</name>
    <dbReference type="NCBI Taxonomy" id="2070368"/>
    <lineage>
        <taxon>Bacteria</taxon>
        <taxon>Bacillati</taxon>
        <taxon>Actinomycetota</taxon>
        <taxon>Actinomycetes</taxon>
        <taxon>Streptosporangiales</taxon>
        <taxon>Streptosporangiaceae</taxon>
        <taxon>Nonomuraea</taxon>
    </lineage>
</organism>
<accession>A0A2W2E1C9</accession>
<gene>
    <name evidence="2" type="ORF">C1J01_16335</name>
</gene>
<reference evidence="2 3" key="1">
    <citation type="submission" date="2018-01" db="EMBL/GenBank/DDBJ databases">
        <title>Draft genome sequence of Nonomuraea sp. KC333.</title>
        <authorList>
            <person name="Sahin N."/>
            <person name="Saygin H."/>
            <person name="Ay H."/>
        </authorList>
    </citation>
    <scope>NUCLEOTIDE SEQUENCE [LARGE SCALE GENOMIC DNA]</scope>
    <source>
        <strain evidence="2 3">KC333</strain>
    </source>
</reference>
<evidence type="ECO:0000256" key="1">
    <source>
        <dbReference type="SAM" id="MobiDB-lite"/>
    </source>
</evidence>
<evidence type="ECO:0000313" key="2">
    <source>
        <dbReference type="EMBL" id="PZG18036.1"/>
    </source>
</evidence>
<dbReference type="EMBL" id="POUD01000058">
    <property type="protein sequence ID" value="PZG18036.1"/>
    <property type="molecule type" value="Genomic_DNA"/>
</dbReference>
<name>A0A2W2E1C9_9ACTN</name>
<dbReference type="RefSeq" id="WP_111179830.1">
    <property type="nucleotide sequence ID" value="NZ_POUD01000058.1"/>
</dbReference>